<sequence>MNLPNRVIYENLERFRSDGSIDCYKARLVVLENKQEYVLDYDETFALVSKMTTVHIVLALVASQFWPLHQMDVKNTFLHGDLMDKRYNKSLDISLAPQSMWLNSNSGVQIDELRFIFVDLDKSKLLRYTAGGDEQNVEPLTPEPINPIMEPEADTVEGPPSSSPQHLCAPTSPIQLKTVLFNHQFASSPQNSEHTEIISPPSSSHTVPLYLDEEITSESQKEPLYLEYEHPVTNAISLELVYACLRDLQQDHENFKAEVLQKLEAIFSLLQKMQNFFMRQRGERRKEEKSIFSAIPLAACTM</sequence>
<evidence type="ECO:0000313" key="3">
    <source>
        <dbReference type="Proteomes" id="UP000257109"/>
    </source>
</evidence>
<gene>
    <name evidence="2" type="ORF">CR513_37977</name>
</gene>
<feature type="domain" description="Reverse transcriptase Ty1/copia-type" evidence="1">
    <location>
        <begin position="23"/>
        <end position="88"/>
    </location>
</feature>
<evidence type="ECO:0000313" key="2">
    <source>
        <dbReference type="EMBL" id="RDX81349.1"/>
    </source>
</evidence>
<protein>
    <recommendedName>
        <fullName evidence="1">Reverse transcriptase Ty1/copia-type domain-containing protein</fullName>
    </recommendedName>
</protein>
<proteinExistence type="predicted"/>
<dbReference type="Pfam" id="PF07727">
    <property type="entry name" value="RVT_2"/>
    <property type="match status" value="1"/>
</dbReference>
<dbReference type="EMBL" id="QJKJ01007954">
    <property type="protein sequence ID" value="RDX81349.1"/>
    <property type="molecule type" value="Genomic_DNA"/>
</dbReference>
<dbReference type="InterPro" id="IPR013103">
    <property type="entry name" value="RVT_2"/>
</dbReference>
<comment type="caution">
    <text evidence="2">The sequence shown here is derived from an EMBL/GenBank/DDBJ whole genome shotgun (WGS) entry which is preliminary data.</text>
</comment>
<accession>A0A371FSN1</accession>
<feature type="non-terminal residue" evidence="2">
    <location>
        <position position="1"/>
    </location>
</feature>
<evidence type="ECO:0000259" key="1">
    <source>
        <dbReference type="Pfam" id="PF07727"/>
    </source>
</evidence>
<name>A0A371FSN1_MUCPR</name>
<reference evidence="2" key="1">
    <citation type="submission" date="2018-05" db="EMBL/GenBank/DDBJ databases">
        <title>Draft genome of Mucuna pruriens seed.</title>
        <authorList>
            <person name="Nnadi N.E."/>
            <person name="Vos R."/>
            <person name="Hasami M.H."/>
            <person name="Devisetty U.K."/>
            <person name="Aguiy J.C."/>
        </authorList>
    </citation>
    <scope>NUCLEOTIDE SEQUENCE [LARGE SCALE GENOMIC DNA]</scope>
    <source>
        <strain evidence="2">JCA_2017</strain>
    </source>
</reference>
<keyword evidence="3" id="KW-1185">Reference proteome</keyword>
<organism evidence="2 3">
    <name type="scientific">Mucuna pruriens</name>
    <name type="common">Velvet bean</name>
    <name type="synonym">Dolichos pruriens</name>
    <dbReference type="NCBI Taxonomy" id="157652"/>
    <lineage>
        <taxon>Eukaryota</taxon>
        <taxon>Viridiplantae</taxon>
        <taxon>Streptophyta</taxon>
        <taxon>Embryophyta</taxon>
        <taxon>Tracheophyta</taxon>
        <taxon>Spermatophyta</taxon>
        <taxon>Magnoliopsida</taxon>
        <taxon>eudicotyledons</taxon>
        <taxon>Gunneridae</taxon>
        <taxon>Pentapetalae</taxon>
        <taxon>rosids</taxon>
        <taxon>fabids</taxon>
        <taxon>Fabales</taxon>
        <taxon>Fabaceae</taxon>
        <taxon>Papilionoideae</taxon>
        <taxon>50 kb inversion clade</taxon>
        <taxon>NPAAA clade</taxon>
        <taxon>indigoferoid/millettioid clade</taxon>
        <taxon>Phaseoleae</taxon>
        <taxon>Mucuna</taxon>
    </lineage>
</organism>
<dbReference type="STRING" id="157652.A0A371FSN1"/>
<dbReference type="AlphaFoldDB" id="A0A371FSN1"/>
<dbReference type="Proteomes" id="UP000257109">
    <property type="component" value="Unassembled WGS sequence"/>
</dbReference>